<reference evidence="15" key="1">
    <citation type="submission" date="2022-06" db="EMBL/GenBank/DDBJ databases">
        <title>Complete genome sequence of soil microorganisms Streptomyces sp. Qhu-M197 isolated from Alpine meadows habitats on the Tibetan Plateau.</title>
        <authorList>
            <person name="Zhang B."/>
            <person name="Xiang X."/>
            <person name="Fan J."/>
        </authorList>
    </citation>
    <scope>NUCLEOTIDE SEQUENCE</scope>
    <source>
        <strain evidence="15">Qhu-M197</strain>
    </source>
</reference>
<evidence type="ECO:0000256" key="7">
    <source>
        <dbReference type="ARBA" id="ARBA00022755"/>
    </source>
</evidence>
<keyword evidence="6 13" id="KW-0547">Nucleotide-binding</keyword>
<dbReference type="SUPFAM" id="SSF52440">
    <property type="entry name" value="PreATP-grasp domain"/>
    <property type="match status" value="1"/>
</dbReference>
<feature type="domain" description="ATP-grasp" evidence="14">
    <location>
        <begin position="107"/>
        <end position="303"/>
    </location>
</feature>
<comment type="pathway">
    <text evidence="3 12">Purine metabolism; IMP biosynthesis via de novo pathway; N(1)-(5-phospho-D-ribosyl)glycinamide from 5-phospho-alpha-D-ribose 1-diphosphate: step 2/2.</text>
</comment>
<dbReference type="HAMAP" id="MF_00138">
    <property type="entry name" value="GARS"/>
    <property type="match status" value="1"/>
</dbReference>
<dbReference type="Pfam" id="PF02844">
    <property type="entry name" value="GARS_N"/>
    <property type="match status" value="1"/>
</dbReference>
<dbReference type="PROSITE" id="PS50975">
    <property type="entry name" value="ATP_GRASP"/>
    <property type="match status" value="1"/>
</dbReference>
<dbReference type="Gene3D" id="3.40.50.20">
    <property type="match status" value="1"/>
</dbReference>
<dbReference type="InterPro" id="IPR013815">
    <property type="entry name" value="ATP_grasp_subdomain_1"/>
</dbReference>
<dbReference type="InterPro" id="IPR016185">
    <property type="entry name" value="PreATP-grasp_dom_sf"/>
</dbReference>
<dbReference type="InterPro" id="IPR000115">
    <property type="entry name" value="PRibGlycinamide_synth"/>
</dbReference>
<dbReference type="InterPro" id="IPR020559">
    <property type="entry name" value="PRibGlycinamide_synth_CS"/>
</dbReference>
<dbReference type="InterPro" id="IPR020562">
    <property type="entry name" value="PRibGlycinamide_synth_N"/>
</dbReference>
<dbReference type="RefSeq" id="WP_252555937.1">
    <property type="nucleotide sequence ID" value="NZ_CP099468.1"/>
</dbReference>
<keyword evidence="8 13" id="KW-0067">ATP-binding</keyword>
<dbReference type="PANTHER" id="PTHR43472:SF1">
    <property type="entry name" value="PHOSPHORIBOSYLAMINE--GLYCINE LIGASE, CHLOROPLASTIC"/>
    <property type="match status" value="1"/>
</dbReference>
<dbReference type="PANTHER" id="PTHR43472">
    <property type="entry name" value="PHOSPHORIBOSYLAMINE--GLYCINE LIGASE"/>
    <property type="match status" value="1"/>
</dbReference>
<evidence type="ECO:0000256" key="9">
    <source>
        <dbReference type="ARBA" id="ARBA00038345"/>
    </source>
</evidence>
<evidence type="ECO:0000256" key="11">
    <source>
        <dbReference type="ARBA" id="ARBA00042864"/>
    </source>
</evidence>
<dbReference type="SUPFAM" id="SSF51246">
    <property type="entry name" value="Rudiment single hybrid motif"/>
    <property type="match status" value="1"/>
</dbReference>
<dbReference type="SUPFAM" id="SSF56059">
    <property type="entry name" value="Glutathione synthetase ATP-binding domain-like"/>
    <property type="match status" value="1"/>
</dbReference>
<dbReference type="SMART" id="SM01209">
    <property type="entry name" value="GARS_A"/>
    <property type="match status" value="1"/>
</dbReference>
<dbReference type="Gene3D" id="3.30.470.20">
    <property type="entry name" value="ATP-grasp fold, B domain"/>
    <property type="match status" value="1"/>
</dbReference>
<evidence type="ECO:0000256" key="13">
    <source>
        <dbReference type="PROSITE-ProRule" id="PRU00409"/>
    </source>
</evidence>
<evidence type="ECO:0000313" key="15">
    <source>
        <dbReference type="EMBL" id="USQ89195.1"/>
    </source>
</evidence>
<dbReference type="Proteomes" id="UP001056374">
    <property type="component" value="Chromosome"/>
</dbReference>
<dbReference type="SMART" id="SM01210">
    <property type="entry name" value="GARS_C"/>
    <property type="match status" value="1"/>
</dbReference>
<comment type="catalytic activity">
    <reaction evidence="12">
        <text>5-phospho-beta-D-ribosylamine + glycine + ATP = N(1)-(5-phospho-beta-D-ribosyl)glycinamide + ADP + phosphate + H(+)</text>
        <dbReference type="Rhea" id="RHEA:17453"/>
        <dbReference type="ChEBI" id="CHEBI:15378"/>
        <dbReference type="ChEBI" id="CHEBI:30616"/>
        <dbReference type="ChEBI" id="CHEBI:43474"/>
        <dbReference type="ChEBI" id="CHEBI:57305"/>
        <dbReference type="ChEBI" id="CHEBI:58681"/>
        <dbReference type="ChEBI" id="CHEBI:143788"/>
        <dbReference type="ChEBI" id="CHEBI:456216"/>
        <dbReference type="EC" id="6.3.4.13"/>
    </reaction>
</comment>
<evidence type="ECO:0000259" key="14">
    <source>
        <dbReference type="PROSITE" id="PS50975"/>
    </source>
</evidence>
<dbReference type="InterPro" id="IPR011761">
    <property type="entry name" value="ATP-grasp"/>
</dbReference>
<gene>
    <name evidence="12 15" type="primary">purD</name>
    <name evidence="15" type="ORF">NFX46_38935</name>
</gene>
<comment type="similarity">
    <text evidence="9 12">Belongs to the GARS family.</text>
</comment>
<dbReference type="EMBL" id="CP099468">
    <property type="protein sequence ID" value="USQ89195.1"/>
    <property type="molecule type" value="Genomic_DNA"/>
</dbReference>
<dbReference type="PROSITE" id="PS00184">
    <property type="entry name" value="GARS"/>
    <property type="match status" value="1"/>
</dbReference>
<dbReference type="InterPro" id="IPR020561">
    <property type="entry name" value="PRibGlycinamid_synth_ATP-grasp"/>
</dbReference>
<keyword evidence="7 12" id="KW-0658">Purine biosynthesis</keyword>
<proteinExistence type="inferred from homology"/>
<dbReference type="Pfam" id="PF01071">
    <property type="entry name" value="GARS_A"/>
    <property type="match status" value="1"/>
</dbReference>
<dbReference type="Pfam" id="PF02843">
    <property type="entry name" value="GARS_C"/>
    <property type="match status" value="1"/>
</dbReference>
<evidence type="ECO:0000313" key="16">
    <source>
        <dbReference type="Proteomes" id="UP001056374"/>
    </source>
</evidence>
<dbReference type="InterPro" id="IPR011054">
    <property type="entry name" value="Rudment_hybrid_motif"/>
</dbReference>
<comment type="cofactor">
    <cofactor evidence="1">
        <name>Mn(2+)</name>
        <dbReference type="ChEBI" id="CHEBI:29035"/>
    </cofactor>
</comment>
<evidence type="ECO:0000256" key="6">
    <source>
        <dbReference type="ARBA" id="ARBA00022741"/>
    </source>
</evidence>
<evidence type="ECO:0000256" key="12">
    <source>
        <dbReference type="HAMAP-Rule" id="MF_00138"/>
    </source>
</evidence>
<keyword evidence="16" id="KW-1185">Reference proteome</keyword>
<evidence type="ECO:0000256" key="3">
    <source>
        <dbReference type="ARBA" id="ARBA00005174"/>
    </source>
</evidence>
<dbReference type="Gene3D" id="3.90.600.10">
    <property type="entry name" value="Phosphoribosylglycinamide synthetase, C-terminal domain"/>
    <property type="match status" value="1"/>
</dbReference>
<evidence type="ECO:0000256" key="8">
    <source>
        <dbReference type="ARBA" id="ARBA00022840"/>
    </source>
</evidence>
<evidence type="ECO:0000256" key="5">
    <source>
        <dbReference type="ARBA" id="ARBA00022598"/>
    </source>
</evidence>
<dbReference type="GO" id="GO:0004637">
    <property type="term" value="F:phosphoribosylamine-glycine ligase activity"/>
    <property type="evidence" value="ECO:0007669"/>
    <property type="project" value="UniProtKB-EC"/>
</dbReference>
<sequence length="417" mass="42831">MNVLVIGSGAREHALCRSLSLDPAVTALHCAPGNAGIGEVAELHPVDALDGKAVSALATELGAQLVIVGPEAPLVAGVADAVREAGIPVFGPSKEAAQLEGSKAFAKDVMAAAGVPTARSYVCTTPAEAATALDAFGPPYVVKDDGLAAGKGVVVTDDLEAAKAHAAGCERVVIEEFLDGPEVSLFAVTDGETVVPLRPAQDFKRALDGDEGPNTGGMGAYSPLPWADPKLVDEVMETVLQPTVDELRRRGTPFSGLLYAGLAITGRGVRVIEFNARFGDPETQVVLARLRTPLAGLLMAAASGNLADLPPLRWSDEAAVTVVVASHNYPGTPRTGDPISGLDEVAAEDAPHAYVLHAGTRRDGEAVVSAGGRVLSVTATGEDLTQARERAYRAVARIGLDGSQHRTDIAAKAAAEA</sequence>
<evidence type="ECO:0000256" key="1">
    <source>
        <dbReference type="ARBA" id="ARBA00001936"/>
    </source>
</evidence>
<evidence type="ECO:0000256" key="2">
    <source>
        <dbReference type="ARBA" id="ARBA00001946"/>
    </source>
</evidence>
<keyword evidence="5 12" id="KW-0436">Ligase</keyword>
<dbReference type="EC" id="6.3.4.13" evidence="4 12"/>
<evidence type="ECO:0000256" key="4">
    <source>
        <dbReference type="ARBA" id="ARBA00013255"/>
    </source>
</evidence>
<dbReference type="NCBIfam" id="TIGR00877">
    <property type="entry name" value="purD"/>
    <property type="match status" value="1"/>
</dbReference>
<evidence type="ECO:0000256" key="10">
    <source>
        <dbReference type="ARBA" id="ARBA00042242"/>
    </source>
</evidence>
<dbReference type="InterPro" id="IPR020560">
    <property type="entry name" value="PRibGlycinamide_synth_C-dom"/>
</dbReference>
<dbReference type="Gene3D" id="3.30.1490.20">
    <property type="entry name" value="ATP-grasp fold, A domain"/>
    <property type="match status" value="1"/>
</dbReference>
<name>A0ABY4ZKZ8_9ACTN</name>
<organism evidence="15 16">
    <name type="scientific">Streptomyces phaeoluteigriseus</name>
    <dbReference type="NCBI Taxonomy" id="114686"/>
    <lineage>
        <taxon>Bacteria</taxon>
        <taxon>Bacillati</taxon>
        <taxon>Actinomycetota</taxon>
        <taxon>Actinomycetes</taxon>
        <taxon>Kitasatosporales</taxon>
        <taxon>Streptomycetaceae</taxon>
        <taxon>Streptomyces</taxon>
        <taxon>Streptomyces aurantiacus group</taxon>
    </lineage>
</organism>
<dbReference type="InterPro" id="IPR037123">
    <property type="entry name" value="PRibGlycinamide_synth_C_sf"/>
</dbReference>
<protein>
    <recommendedName>
        <fullName evidence="4 12">Phosphoribosylamine--glycine ligase</fullName>
        <ecNumber evidence="4 12">6.3.4.13</ecNumber>
    </recommendedName>
    <alternativeName>
        <fullName evidence="12">GARS</fullName>
    </alternativeName>
    <alternativeName>
        <fullName evidence="10 12">Glycinamide ribonucleotide synthetase</fullName>
    </alternativeName>
    <alternativeName>
        <fullName evidence="11 12">Phosphoribosylglycinamide synthetase</fullName>
    </alternativeName>
</protein>
<accession>A0ABY4ZKZ8</accession>
<comment type="cofactor">
    <cofactor evidence="2">
        <name>Mg(2+)</name>
        <dbReference type="ChEBI" id="CHEBI:18420"/>
    </cofactor>
</comment>